<keyword evidence="6" id="KW-1185">Reference proteome</keyword>
<dbReference type="SUPFAM" id="SSF53335">
    <property type="entry name" value="S-adenosyl-L-methionine-dependent methyltransferases"/>
    <property type="match status" value="1"/>
</dbReference>
<organism evidence="5 6">
    <name type="scientific">Desulfomicrobium apsheronum</name>
    <dbReference type="NCBI Taxonomy" id="52560"/>
    <lineage>
        <taxon>Bacteria</taxon>
        <taxon>Pseudomonadati</taxon>
        <taxon>Thermodesulfobacteriota</taxon>
        <taxon>Desulfovibrionia</taxon>
        <taxon>Desulfovibrionales</taxon>
        <taxon>Desulfomicrobiaceae</taxon>
        <taxon>Desulfomicrobium</taxon>
    </lineage>
</organism>
<dbReference type="Gene3D" id="3.40.50.150">
    <property type="entry name" value="Vaccinia Virus protein VP39"/>
    <property type="match status" value="1"/>
</dbReference>
<name>A0A1I3REJ5_9BACT</name>
<feature type="domain" description="S-adenosylmethionine-dependent methyltransferase" evidence="4">
    <location>
        <begin position="57"/>
        <end position="200"/>
    </location>
</feature>
<proteinExistence type="predicted"/>
<protein>
    <submittedName>
        <fullName evidence="5">23S rRNA (Cytosine1962-C5)-methyltransferase</fullName>
    </submittedName>
</protein>
<evidence type="ECO:0000313" key="6">
    <source>
        <dbReference type="Proteomes" id="UP000198635"/>
    </source>
</evidence>
<evidence type="ECO:0000313" key="5">
    <source>
        <dbReference type="EMBL" id="SFJ43781.1"/>
    </source>
</evidence>
<dbReference type="OrthoDB" id="9805492at2"/>
<dbReference type="STRING" id="52560.SAMN04488082_103109"/>
<dbReference type="GO" id="GO:0032259">
    <property type="term" value="P:methylation"/>
    <property type="evidence" value="ECO:0007669"/>
    <property type="project" value="UniProtKB-KW"/>
</dbReference>
<keyword evidence="3" id="KW-0949">S-adenosyl-L-methionine</keyword>
<dbReference type="InterPro" id="IPR013780">
    <property type="entry name" value="Glyco_hydro_b"/>
</dbReference>
<sequence length="287" mass="31784">MQIQDDYELLDSGNGQKLERFGSVILARPCAQAVWEPSLPALWESASATFDRKDGLNWHGRERLPEEWVVTVRGVRMRLSTTDFGHLGIFPETLDLWEWIAAAVRQGAAERKEAPRFLNLFAYSGGATLAAALAGAQCCHLDASKGMVEWARGNAALNGLEDSGTRFIVDDVGAFLKREVRRGRKYDCVLLDPPSFGRGKRGELYKVEKNVQETLDLVRQVLSDDPLFVILTSHTPGFSPIVLRNLLEQTFGKGRLGCGEMLLHGAEEVLDLPSGTWGRWEAKSSGI</sequence>
<dbReference type="AlphaFoldDB" id="A0A1I3REJ5"/>
<dbReference type="Gene3D" id="2.60.40.1180">
    <property type="entry name" value="Golgi alpha-mannosidase II"/>
    <property type="match status" value="1"/>
</dbReference>
<evidence type="ECO:0000259" key="4">
    <source>
        <dbReference type="Pfam" id="PF10672"/>
    </source>
</evidence>
<keyword evidence="1 5" id="KW-0489">Methyltransferase</keyword>
<dbReference type="Pfam" id="PF10672">
    <property type="entry name" value="Methyltrans_SAM"/>
    <property type="match status" value="1"/>
</dbReference>
<dbReference type="RefSeq" id="WP_092372966.1">
    <property type="nucleotide sequence ID" value="NZ_FORX01000003.1"/>
</dbReference>
<dbReference type="EMBL" id="FORX01000003">
    <property type="protein sequence ID" value="SFJ43781.1"/>
    <property type="molecule type" value="Genomic_DNA"/>
</dbReference>
<dbReference type="Proteomes" id="UP000198635">
    <property type="component" value="Unassembled WGS sequence"/>
</dbReference>
<evidence type="ECO:0000256" key="2">
    <source>
        <dbReference type="ARBA" id="ARBA00022679"/>
    </source>
</evidence>
<dbReference type="PANTHER" id="PTHR43042">
    <property type="entry name" value="SAM-DEPENDENT METHYLTRANSFERASE"/>
    <property type="match status" value="1"/>
</dbReference>
<accession>A0A1I3REJ5</accession>
<dbReference type="InterPro" id="IPR029063">
    <property type="entry name" value="SAM-dependent_MTases_sf"/>
</dbReference>
<dbReference type="PANTHER" id="PTHR43042:SF2">
    <property type="entry name" value="SAM-DEPENDENT METHYLTRANSFERASE"/>
    <property type="match status" value="1"/>
</dbReference>
<dbReference type="GO" id="GO:0008168">
    <property type="term" value="F:methyltransferase activity"/>
    <property type="evidence" value="ECO:0007669"/>
    <property type="project" value="UniProtKB-KW"/>
</dbReference>
<dbReference type="InterPro" id="IPR019614">
    <property type="entry name" value="SAM-dep_methyl-trfase"/>
</dbReference>
<gene>
    <name evidence="5" type="ORF">SAMN04488082_103109</name>
</gene>
<evidence type="ECO:0000256" key="3">
    <source>
        <dbReference type="ARBA" id="ARBA00022691"/>
    </source>
</evidence>
<keyword evidence="2 5" id="KW-0808">Transferase</keyword>
<evidence type="ECO:0000256" key="1">
    <source>
        <dbReference type="ARBA" id="ARBA00022603"/>
    </source>
</evidence>
<reference evidence="6" key="1">
    <citation type="submission" date="2016-10" db="EMBL/GenBank/DDBJ databases">
        <authorList>
            <person name="Varghese N."/>
            <person name="Submissions S."/>
        </authorList>
    </citation>
    <scope>NUCLEOTIDE SEQUENCE [LARGE SCALE GENOMIC DNA]</scope>
    <source>
        <strain evidence="6">DSM 5918</strain>
    </source>
</reference>